<dbReference type="InterPro" id="IPR036869">
    <property type="entry name" value="J_dom_sf"/>
</dbReference>
<dbReference type="AlphaFoldDB" id="A0A9P7B600"/>
<feature type="region of interest" description="Disordered" evidence="2">
    <location>
        <begin position="1"/>
        <end position="99"/>
    </location>
</feature>
<feature type="compositionally biased region" description="Pro residues" evidence="2">
    <location>
        <begin position="18"/>
        <end position="31"/>
    </location>
</feature>
<dbReference type="SUPFAM" id="SSF48452">
    <property type="entry name" value="TPR-like"/>
    <property type="match status" value="2"/>
</dbReference>
<dbReference type="PROSITE" id="PS50076">
    <property type="entry name" value="DNAJ_2"/>
    <property type="match status" value="1"/>
</dbReference>
<dbReference type="Gene3D" id="1.25.40.10">
    <property type="entry name" value="Tetratricopeptide repeat domain"/>
    <property type="match status" value="2"/>
</dbReference>
<evidence type="ECO:0000259" key="3">
    <source>
        <dbReference type="PROSITE" id="PS50076"/>
    </source>
</evidence>
<reference evidence="4 5" key="1">
    <citation type="submission" date="2020-11" db="EMBL/GenBank/DDBJ databases">
        <title>Kefir isolates.</title>
        <authorList>
            <person name="Marcisauskas S."/>
            <person name="Kim Y."/>
            <person name="Blasche S."/>
        </authorList>
    </citation>
    <scope>NUCLEOTIDE SEQUENCE [LARGE SCALE GENOMIC DNA]</scope>
    <source>
        <strain evidence="4 5">KR</strain>
    </source>
</reference>
<name>A0A9P7B600_RHOMI</name>
<sequence>MARKRRGRAQNAAADQPQQPPRPAPPAPPTNAPTKSATPSGSSGPPRATRKPAPLAPEPTTASRAAPPSPKPVDEPARPRAEPPKAKSSATHSEPPSLPKCAIRDALQALETGCIPEAYETLSRALSDSDDAEPQQDDDQQVVHKLHEIALLVCRARSTMELGDGDAQVVLKDLDKAQALWTKFGAESHPPKKIEAPVQIHQVRLWALATLGEYEKVLEEAEIITEKADGITPATSGARMTAFFHLGRLAEAAQAARIYLSFPDPLASQYDCTPSSSLPVAVLRAHPTSVCRKLAADILQAAEEKKKGDDAYKKGGQWDRAITAYTKAVDILVDECDSRQLIASLYYNLGMAHLKLSHVRNALEHFTDALDFDASHVKALRNRAVAYERLGYLDDAESDLRDALDLVDAEKDPKLHEYLKKEHERVEDMADERARKAQEAFAKLMRGPRKDQHYRTLGLKVGATEVEIKTAFKTLARQHHPDKGGNPEKFKEVRSAYEALLGGAGPMFD</sequence>
<dbReference type="CDD" id="cd06257">
    <property type="entry name" value="DnaJ"/>
    <property type="match status" value="1"/>
</dbReference>
<dbReference type="SUPFAM" id="SSF46565">
    <property type="entry name" value="Chaperone J-domain"/>
    <property type="match status" value="1"/>
</dbReference>
<comment type="caution">
    <text evidence="4">The sequence shown here is derived from an EMBL/GenBank/DDBJ whole genome shotgun (WGS) entry which is preliminary data.</text>
</comment>
<evidence type="ECO:0000313" key="4">
    <source>
        <dbReference type="EMBL" id="KAG0660652.1"/>
    </source>
</evidence>
<evidence type="ECO:0000256" key="1">
    <source>
        <dbReference type="PROSITE-ProRule" id="PRU00339"/>
    </source>
</evidence>
<feature type="domain" description="J" evidence="3">
    <location>
        <begin position="452"/>
        <end position="509"/>
    </location>
</feature>
<organism evidence="4 5">
    <name type="scientific">Rhodotorula mucilaginosa</name>
    <name type="common">Yeast</name>
    <name type="synonym">Rhodotorula rubra</name>
    <dbReference type="NCBI Taxonomy" id="5537"/>
    <lineage>
        <taxon>Eukaryota</taxon>
        <taxon>Fungi</taxon>
        <taxon>Dikarya</taxon>
        <taxon>Basidiomycota</taxon>
        <taxon>Pucciniomycotina</taxon>
        <taxon>Microbotryomycetes</taxon>
        <taxon>Sporidiobolales</taxon>
        <taxon>Sporidiobolaceae</taxon>
        <taxon>Rhodotorula</taxon>
    </lineage>
</organism>
<proteinExistence type="predicted"/>
<keyword evidence="1" id="KW-0802">TPR repeat</keyword>
<evidence type="ECO:0000313" key="5">
    <source>
        <dbReference type="Proteomes" id="UP000777482"/>
    </source>
</evidence>
<protein>
    <recommendedName>
        <fullName evidence="3">J domain-containing protein</fullName>
    </recommendedName>
</protein>
<dbReference type="SMART" id="SM00271">
    <property type="entry name" value="DnaJ"/>
    <property type="match status" value="1"/>
</dbReference>
<dbReference type="Pfam" id="PF00226">
    <property type="entry name" value="DnaJ"/>
    <property type="match status" value="1"/>
</dbReference>
<feature type="compositionally biased region" description="Basic and acidic residues" evidence="2">
    <location>
        <begin position="72"/>
        <end position="85"/>
    </location>
</feature>
<dbReference type="SMART" id="SM00028">
    <property type="entry name" value="TPR"/>
    <property type="match status" value="3"/>
</dbReference>
<accession>A0A9P7B600</accession>
<dbReference type="PANTHER" id="PTHR44200:SF1">
    <property type="entry name" value="DNAJ HOMOLOG SUBFAMILY C MEMBER 7"/>
    <property type="match status" value="1"/>
</dbReference>
<dbReference type="EMBL" id="PUHQ01000042">
    <property type="protein sequence ID" value="KAG0660652.1"/>
    <property type="molecule type" value="Genomic_DNA"/>
</dbReference>
<dbReference type="Pfam" id="PF13432">
    <property type="entry name" value="TPR_16"/>
    <property type="match status" value="1"/>
</dbReference>
<dbReference type="InterPro" id="IPR001623">
    <property type="entry name" value="DnaJ_domain"/>
</dbReference>
<dbReference type="Proteomes" id="UP000777482">
    <property type="component" value="Unassembled WGS sequence"/>
</dbReference>
<dbReference type="PANTHER" id="PTHR44200">
    <property type="entry name" value="DNAJ HOMOLOG SUBFAMILY C MEMBER 7"/>
    <property type="match status" value="1"/>
</dbReference>
<dbReference type="OrthoDB" id="10250354at2759"/>
<evidence type="ECO:0000256" key="2">
    <source>
        <dbReference type="SAM" id="MobiDB-lite"/>
    </source>
</evidence>
<dbReference type="Gene3D" id="1.10.287.110">
    <property type="entry name" value="DnaJ domain"/>
    <property type="match status" value="1"/>
</dbReference>
<dbReference type="InterPro" id="IPR019734">
    <property type="entry name" value="TPR_rpt"/>
</dbReference>
<dbReference type="InterPro" id="IPR011990">
    <property type="entry name" value="TPR-like_helical_dom_sf"/>
</dbReference>
<dbReference type="PROSITE" id="PS50005">
    <property type="entry name" value="TPR"/>
    <property type="match status" value="1"/>
</dbReference>
<dbReference type="InterPro" id="IPR052758">
    <property type="entry name" value="SRC_co-chaperone"/>
</dbReference>
<feature type="repeat" description="TPR" evidence="1">
    <location>
        <begin position="343"/>
        <end position="376"/>
    </location>
</feature>
<keyword evidence="5" id="KW-1185">Reference proteome</keyword>
<gene>
    <name evidence="4" type="ORF">C6P46_004515</name>
</gene>